<dbReference type="Proteomes" id="UP000198953">
    <property type="component" value="Unassembled WGS sequence"/>
</dbReference>
<evidence type="ECO:0000256" key="3">
    <source>
        <dbReference type="ARBA" id="ARBA00022989"/>
    </source>
</evidence>
<feature type="transmembrane region" description="Helical" evidence="5">
    <location>
        <begin position="216"/>
        <end position="241"/>
    </location>
</feature>
<dbReference type="PANTHER" id="PTHR23501">
    <property type="entry name" value="MAJOR FACILITATOR SUPERFAMILY"/>
    <property type="match status" value="1"/>
</dbReference>
<feature type="transmembrane region" description="Helical" evidence="5">
    <location>
        <begin position="297"/>
        <end position="319"/>
    </location>
</feature>
<feature type="transmembrane region" description="Helical" evidence="5">
    <location>
        <begin position="262"/>
        <end position="285"/>
    </location>
</feature>
<evidence type="ECO:0000256" key="2">
    <source>
        <dbReference type="ARBA" id="ARBA00022692"/>
    </source>
</evidence>
<dbReference type="InterPro" id="IPR020846">
    <property type="entry name" value="MFS_dom"/>
</dbReference>
<organism evidence="7 8">
    <name type="scientific">Nonomuraea pusilla</name>
    <dbReference type="NCBI Taxonomy" id="46177"/>
    <lineage>
        <taxon>Bacteria</taxon>
        <taxon>Bacillati</taxon>
        <taxon>Actinomycetota</taxon>
        <taxon>Actinomycetes</taxon>
        <taxon>Streptosporangiales</taxon>
        <taxon>Streptosporangiaceae</taxon>
        <taxon>Nonomuraea</taxon>
    </lineage>
</organism>
<feature type="transmembrane region" description="Helical" evidence="5">
    <location>
        <begin position="452"/>
        <end position="471"/>
    </location>
</feature>
<evidence type="ECO:0000256" key="1">
    <source>
        <dbReference type="ARBA" id="ARBA00004651"/>
    </source>
</evidence>
<dbReference type="STRING" id="46177.SAMN05660976_03781"/>
<dbReference type="EMBL" id="FOBF01000008">
    <property type="protein sequence ID" value="SEL95371.1"/>
    <property type="molecule type" value="Genomic_DNA"/>
</dbReference>
<dbReference type="Pfam" id="PF07690">
    <property type="entry name" value="MFS_1"/>
    <property type="match status" value="1"/>
</dbReference>
<keyword evidence="8" id="KW-1185">Reference proteome</keyword>
<evidence type="ECO:0000256" key="4">
    <source>
        <dbReference type="ARBA" id="ARBA00023136"/>
    </source>
</evidence>
<dbReference type="SUPFAM" id="SSF103473">
    <property type="entry name" value="MFS general substrate transporter"/>
    <property type="match status" value="1"/>
</dbReference>
<dbReference type="Gene3D" id="1.20.1250.20">
    <property type="entry name" value="MFS general substrate transporter like domains"/>
    <property type="match status" value="1"/>
</dbReference>
<feature type="transmembrane region" description="Helical" evidence="5">
    <location>
        <begin position="40"/>
        <end position="56"/>
    </location>
</feature>
<dbReference type="PANTHER" id="PTHR23501:SF197">
    <property type="entry name" value="COMD"/>
    <property type="match status" value="1"/>
</dbReference>
<dbReference type="PRINTS" id="PR01036">
    <property type="entry name" value="TCRTETB"/>
</dbReference>
<dbReference type="InterPro" id="IPR011701">
    <property type="entry name" value="MFS"/>
</dbReference>
<feature type="transmembrane region" description="Helical" evidence="5">
    <location>
        <begin position="358"/>
        <end position="379"/>
    </location>
</feature>
<keyword evidence="4 5" id="KW-0472">Membrane</keyword>
<feature type="transmembrane region" description="Helical" evidence="5">
    <location>
        <begin position="391"/>
        <end position="411"/>
    </location>
</feature>
<evidence type="ECO:0000313" key="7">
    <source>
        <dbReference type="EMBL" id="SEL95371.1"/>
    </source>
</evidence>
<feature type="domain" description="Major facilitator superfamily (MFS) profile" evidence="6">
    <location>
        <begin position="1"/>
        <end position="476"/>
    </location>
</feature>
<keyword evidence="2 5" id="KW-0812">Transmembrane</keyword>
<dbReference type="InterPro" id="IPR036259">
    <property type="entry name" value="MFS_trans_sf"/>
</dbReference>
<feature type="transmembrane region" description="Helical" evidence="5">
    <location>
        <begin position="93"/>
        <end position="117"/>
    </location>
</feature>
<dbReference type="PROSITE" id="PS50850">
    <property type="entry name" value="MFS"/>
    <property type="match status" value="1"/>
</dbReference>
<feature type="transmembrane region" description="Helical" evidence="5">
    <location>
        <begin position="124"/>
        <end position="144"/>
    </location>
</feature>
<sequence>MLGVLVTLVLAVLDQNIVSTASWAIVRDLDPVHGLERLPWLVSAYALAATAALPLYGKLCDVHGAKRVYLGALGAFLAGSALCGLAQDMAQLIAARSLQGLGGGGLMSVTLVVAAHLTPPRQRAAAGGAGGLLAGLGLVAGPLLGGAFTDHAGWRWIFLVNLPAGLLVLVSAALVIRLDDGGRRPPDRPGIDYPGAALVAAASVLLLLVVEWGGGTYAWGSPVMLGLVALDVLLFAAFAVRQLTAAEPVMPLTLFRDPTLRVALPLQFLTGFGMAGGLLYTVIYLQAALGIAATESGLYLVPMAAGMVLSGAVSGVLIARGAAPKPFLVAGTALMAGAMALMGLLRSGTSPWTLRLDLLLLGAGLGLVLGIVIMLVQNAAPPERLGVATTAVRFVQVLGSALGTAVFGVVLTRVTEARLPPGVTAGDLSRAGDLAPGLRQRLVDALVSGVDAVFVTGAAVMGLALLLAVLLRTPEAAAEPPPPVRVPA</sequence>
<feature type="transmembrane region" description="Helical" evidence="5">
    <location>
        <begin position="68"/>
        <end position="87"/>
    </location>
</feature>
<keyword evidence="3 5" id="KW-1133">Transmembrane helix</keyword>
<evidence type="ECO:0000256" key="5">
    <source>
        <dbReference type="SAM" id="Phobius"/>
    </source>
</evidence>
<dbReference type="Gene3D" id="1.20.1720.10">
    <property type="entry name" value="Multidrug resistance protein D"/>
    <property type="match status" value="1"/>
</dbReference>
<accession>A0A1H7UEH9</accession>
<feature type="transmembrane region" description="Helical" evidence="5">
    <location>
        <begin position="156"/>
        <end position="178"/>
    </location>
</feature>
<dbReference type="GO" id="GO:0022857">
    <property type="term" value="F:transmembrane transporter activity"/>
    <property type="evidence" value="ECO:0007669"/>
    <property type="project" value="InterPro"/>
</dbReference>
<feature type="transmembrane region" description="Helical" evidence="5">
    <location>
        <begin position="190"/>
        <end position="210"/>
    </location>
</feature>
<gene>
    <name evidence="7" type="ORF">SAMN05660976_03781</name>
</gene>
<dbReference type="AlphaFoldDB" id="A0A1H7UEH9"/>
<dbReference type="GO" id="GO:0005886">
    <property type="term" value="C:plasma membrane"/>
    <property type="evidence" value="ECO:0007669"/>
    <property type="project" value="UniProtKB-SubCell"/>
</dbReference>
<reference evidence="7 8" key="1">
    <citation type="submission" date="2016-10" db="EMBL/GenBank/DDBJ databases">
        <authorList>
            <person name="de Groot N.N."/>
        </authorList>
    </citation>
    <scope>NUCLEOTIDE SEQUENCE [LARGE SCALE GENOMIC DNA]</scope>
    <source>
        <strain evidence="7 8">DSM 43357</strain>
    </source>
</reference>
<evidence type="ECO:0000259" key="6">
    <source>
        <dbReference type="PROSITE" id="PS50850"/>
    </source>
</evidence>
<protein>
    <submittedName>
        <fullName evidence="7">Drug resistance transporter, EmrB/QacA subfamily</fullName>
    </submittedName>
</protein>
<name>A0A1H7UEH9_9ACTN</name>
<proteinExistence type="predicted"/>
<feature type="transmembrane region" description="Helical" evidence="5">
    <location>
        <begin position="326"/>
        <end position="346"/>
    </location>
</feature>
<comment type="subcellular location">
    <subcellularLocation>
        <location evidence="1">Cell membrane</location>
        <topology evidence="1">Multi-pass membrane protein</topology>
    </subcellularLocation>
</comment>
<evidence type="ECO:0000313" key="8">
    <source>
        <dbReference type="Proteomes" id="UP000198953"/>
    </source>
</evidence>